<organism evidence="5 6">
    <name type="scientific">Tetrapyrgos nigripes</name>
    <dbReference type="NCBI Taxonomy" id="182062"/>
    <lineage>
        <taxon>Eukaryota</taxon>
        <taxon>Fungi</taxon>
        <taxon>Dikarya</taxon>
        <taxon>Basidiomycota</taxon>
        <taxon>Agaricomycotina</taxon>
        <taxon>Agaricomycetes</taxon>
        <taxon>Agaricomycetidae</taxon>
        <taxon>Agaricales</taxon>
        <taxon>Marasmiineae</taxon>
        <taxon>Marasmiaceae</taxon>
        <taxon>Tetrapyrgos</taxon>
    </lineage>
</organism>
<dbReference type="PROSITE" id="PS50082">
    <property type="entry name" value="WD_REPEATS_2"/>
    <property type="match status" value="5"/>
</dbReference>
<dbReference type="Pfam" id="PF00400">
    <property type="entry name" value="WD40"/>
    <property type="match status" value="7"/>
</dbReference>
<dbReference type="GO" id="GO:0005634">
    <property type="term" value="C:nucleus"/>
    <property type="evidence" value="ECO:0007669"/>
    <property type="project" value="TreeGrafter"/>
</dbReference>
<evidence type="ECO:0000256" key="3">
    <source>
        <dbReference type="PROSITE-ProRule" id="PRU00221"/>
    </source>
</evidence>
<evidence type="ECO:0000313" key="6">
    <source>
        <dbReference type="Proteomes" id="UP000559256"/>
    </source>
</evidence>
<dbReference type="OrthoDB" id="190105at2759"/>
<dbReference type="CDD" id="cd00200">
    <property type="entry name" value="WD40"/>
    <property type="match status" value="1"/>
</dbReference>
<dbReference type="PANTHER" id="PTHR22847">
    <property type="entry name" value="WD40 REPEAT PROTEIN"/>
    <property type="match status" value="1"/>
</dbReference>
<dbReference type="SMART" id="SM00320">
    <property type="entry name" value="WD40"/>
    <property type="match status" value="7"/>
</dbReference>
<feature type="compositionally biased region" description="Acidic residues" evidence="4">
    <location>
        <begin position="452"/>
        <end position="466"/>
    </location>
</feature>
<evidence type="ECO:0000256" key="4">
    <source>
        <dbReference type="SAM" id="MobiDB-lite"/>
    </source>
</evidence>
<keyword evidence="6" id="KW-1185">Reference proteome</keyword>
<dbReference type="InterPro" id="IPR015943">
    <property type="entry name" value="WD40/YVTN_repeat-like_dom_sf"/>
</dbReference>
<name>A0A8H5GZ99_9AGAR</name>
<dbReference type="InterPro" id="IPR036322">
    <property type="entry name" value="WD40_repeat_dom_sf"/>
</dbReference>
<dbReference type="EMBL" id="JAACJM010000003">
    <property type="protein sequence ID" value="KAF5373826.1"/>
    <property type="molecule type" value="Genomic_DNA"/>
</dbReference>
<feature type="repeat" description="WD" evidence="3">
    <location>
        <begin position="152"/>
        <end position="183"/>
    </location>
</feature>
<dbReference type="PANTHER" id="PTHR22847:SF741">
    <property type="entry name" value="E3 UBIQUITIN LIGASE COMPLEX SCF SUBUNIT SCONB-RELATED"/>
    <property type="match status" value="1"/>
</dbReference>
<dbReference type="Proteomes" id="UP000559256">
    <property type="component" value="Unassembled WGS sequence"/>
</dbReference>
<proteinExistence type="predicted"/>
<keyword evidence="2" id="KW-0677">Repeat</keyword>
<feature type="repeat" description="WD" evidence="3">
    <location>
        <begin position="302"/>
        <end position="341"/>
    </location>
</feature>
<dbReference type="PRINTS" id="PR00320">
    <property type="entry name" value="GPROTEINBRPT"/>
</dbReference>
<accession>A0A8H5GZ99</accession>
<feature type="repeat" description="WD" evidence="3">
    <location>
        <begin position="260"/>
        <end position="301"/>
    </location>
</feature>
<feature type="region of interest" description="Disordered" evidence="4">
    <location>
        <begin position="444"/>
        <end position="466"/>
    </location>
</feature>
<dbReference type="PROSITE" id="PS50294">
    <property type="entry name" value="WD_REPEATS_REGION"/>
    <property type="match status" value="3"/>
</dbReference>
<evidence type="ECO:0008006" key="7">
    <source>
        <dbReference type="Google" id="ProtNLM"/>
    </source>
</evidence>
<evidence type="ECO:0000256" key="1">
    <source>
        <dbReference type="ARBA" id="ARBA00022574"/>
    </source>
</evidence>
<dbReference type="AlphaFoldDB" id="A0A8H5GZ99"/>
<comment type="caution">
    <text evidence="5">The sequence shown here is derived from an EMBL/GenBank/DDBJ whole genome shotgun (WGS) entry which is preliminary data.</text>
</comment>
<feature type="repeat" description="WD" evidence="3">
    <location>
        <begin position="220"/>
        <end position="259"/>
    </location>
</feature>
<feature type="repeat" description="WD" evidence="3">
    <location>
        <begin position="88"/>
        <end position="114"/>
    </location>
</feature>
<dbReference type="SUPFAM" id="SSF50978">
    <property type="entry name" value="WD40 repeat-like"/>
    <property type="match status" value="1"/>
</dbReference>
<evidence type="ECO:0000256" key="2">
    <source>
        <dbReference type="ARBA" id="ARBA00022737"/>
    </source>
</evidence>
<dbReference type="GO" id="GO:1990234">
    <property type="term" value="C:transferase complex"/>
    <property type="evidence" value="ECO:0007669"/>
    <property type="project" value="UniProtKB-ARBA"/>
</dbReference>
<dbReference type="InterPro" id="IPR020472">
    <property type="entry name" value="WD40_PAC1"/>
</dbReference>
<dbReference type="InterPro" id="IPR019775">
    <property type="entry name" value="WD40_repeat_CS"/>
</dbReference>
<gene>
    <name evidence="5" type="ORF">D9758_000915</name>
</gene>
<feature type="region of interest" description="Disordered" evidence="4">
    <location>
        <begin position="1"/>
        <end position="20"/>
    </location>
</feature>
<protein>
    <recommendedName>
        <fullName evidence="7">WD40 repeat-like protein</fullName>
    </recommendedName>
</protein>
<dbReference type="PROSITE" id="PS00678">
    <property type="entry name" value="WD_REPEATS_1"/>
    <property type="match status" value="2"/>
</dbReference>
<keyword evidence="1 3" id="KW-0853">WD repeat</keyword>
<evidence type="ECO:0000313" key="5">
    <source>
        <dbReference type="EMBL" id="KAF5373826.1"/>
    </source>
</evidence>
<sequence>MSSSTASIKRQPKPKHLSFPAHGHSVITSLLLTLKPRPRVISASDDSSICVWSLLTGKLEKKLIGHEGGVWGLVVAPSGDRDGDGDGNEDIVVSGGIDRTVRVWDLNSEEEEEECKPKHVFGGHTSTVRCLAIVKPELVDVDVEVLDEHGDPTGHSTGVTRKERWPKRPLIVSGSRDHSLRVWMLPRRGEPEYRYQKTTIATGAETNADENDNPYHRFYLEGHDHVVRSLAARGRTLVSGSYDCTVRVWDVITGKCKWVLVGHTQKVYSVALDPSRSQIYSSSMDTTVRIWSTTNGTCLHTLTGHTSLVGLLRLSPSYLVSAAADATLRIWDPDTGRLLQTLAHTGAITCFQHDEFKVVSGGDGTLKMWDVRELKEKANALSASSTSDTGAGAAAAVGGGTMLRELLVGVTGVWQVAFEGRWCVTATNRKDATVLDVWGFGHSRSQKGTAEPDLDFEGGQEGDSEDERYLADEFWVHDDDFAE</sequence>
<dbReference type="Gene3D" id="2.130.10.10">
    <property type="entry name" value="YVTN repeat-like/Quinoprotein amine dehydrogenase"/>
    <property type="match status" value="1"/>
</dbReference>
<dbReference type="InterPro" id="IPR001680">
    <property type="entry name" value="WD40_rpt"/>
</dbReference>
<reference evidence="5 6" key="1">
    <citation type="journal article" date="2020" name="ISME J.">
        <title>Uncovering the hidden diversity of litter-decomposition mechanisms in mushroom-forming fungi.</title>
        <authorList>
            <person name="Floudas D."/>
            <person name="Bentzer J."/>
            <person name="Ahren D."/>
            <person name="Johansson T."/>
            <person name="Persson P."/>
            <person name="Tunlid A."/>
        </authorList>
    </citation>
    <scope>NUCLEOTIDE SEQUENCE [LARGE SCALE GENOMIC DNA]</scope>
    <source>
        <strain evidence="5 6">CBS 291.85</strain>
    </source>
</reference>